<dbReference type="EC" id="5.2.1.8" evidence="5"/>
<evidence type="ECO:0000256" key="3">
    <source>
        <dbReference type="ARBA" id="ARBA00023110"/>
    </source>
</evidence>
<protein>
    <recommendedName>
        <fullName evidence="5">peptidylprolyl isomerase</fullName>
        <ecNumber evidence="5">5.2.1.8</ecNumber>
    </recommendedName>
</protein>
<dbReference type="GO" id="GO:0003755">
    <property type="term" value="F:peptidyl-prolyl cis-trans isomerase activity"/>
    <property type="evidence" value="ECO:0007669"/>
    <property type="project" value="UniProtKB-KW"/>
</dbReference>
<comment type="subcellular location">
    <subcellularLocation>
        <location evidence="2">Cytoplasm</location>
    </subcellularLocation>
</comment>
<dbReference type="PROSITE" id="PS50059">
    <property type="entry name" value="FKBP_PPIASE"/>
    <property type="match status" value="1"/>
</dbReference>
<dbReference type="EMBL" id="PFMR01000179">
    <property type="protein sequence ID" value="PIZ16559.1"/>
    <property type="molecule type" value="Genomic_DNA"/>
</dbReference>
<dbReference type="InterPro" id="IPR005215">
    <property type="entry name" value="Trig_fac"/>
</dbReference>
<dbReference type="InterPro" id="IPR027304">
    <property type="entry name" value="Trigger_fact/SurA_dom_sf"/>
</dbReference>
<evidence type="ECO:0000313" key="8">
    <source>
        <dbReference type="Proteomes" id="UP000229307"/>
    </source>
</evidence>
<evidence type="ECO:0000256" key="4">
    <source>
        <dbReference type="ARBA" id="ARBA00023235"/>
    </source>
</evidence>
<dbReference type="InterPro" id="IPR008880">
    <property type="entry name" value="Trigger_fac_C"/>
</dbReference>
<evidence type="ECO:0000256" key="2">
    <source>
        <dbReference type="ARBA" id="ARBA00004496"/>
    </source>
</evidence>
<dbReference type="Pfam" id="PF00254">
    <property type="entry name" value="FKBP_C"/>
    <property type="match status" value="1"/>
</dbReference>
<dbReference type="InterPro" id="IPR001179">
    <property type="entry name" value="PPIase_FKBP_dom"/>
</dbReference>
<dbReference type="Pfam" id="PF05698">
    <property type="entry name" value="Trigger_C"/>
    <property type="match status" value="1"/>
</dbReference>
<comment type="catalytic activity">
    <reaction evidence="1 5">
        <text>[protein]-peptidylproline (omega=180) = [protein]-peptidylproline (omega=0)</text>
        <dbReference type="Rhea" id="RHEA:16237"/>
        <dbReference type="Rhea" id="RHEA-COMP:10747"/>
        <dbReference type="Rhea" id="RHEA-COMP:10748"/>
        <dbReference type="ChEBI" id="CHEBI:83833"/>
        <dbReference type="ChEBI" id="CHEBI:83834"/>
        <dbReference type="EC" id="5.2.1.8"/>
    </reaction>
</comment>
<dbReference type="InterPro" id="IPR046357">
    <property type="entry name" value="PPIase_dom_sf"/>
</dbReference>
<dbReference type="GO" id="GO:0015031">
    <property type="term" value="P:protein transport"/>
    <property type="evidence" value="ECO:0007669"/>
    <property type="project" value="InterPro"/>
</dbReference>
<feature type="non-terminal residue" evidence="7">
    <location>
        <position position="1"/>
    </location>
</feature>
<dbReference type="SUPFAM" id="SSF109998">
    <property type="entry name" value="Triger factor/SurA peptide-binding domain-like"/>
    <property type="match status" value="1"/>
</dbReference>
<dbReference type="Gene3D" id="3.10.50.40">
    <property type="match status" value="1"/>
</dbReference>
<feature type="domain" description="PPIase FKBP-type" evidence="6">
    <location>
        <begin position="1"/>
        <end position="78"/>
    </location>
</feature>
<dbReference type="SUPFAM" id="SSF54534">
    <property type="entry name" value="FKBP-like"/>
    <property type="match status" value="1"/>
</dbReference>
<evidence type="ECO:0000259" key="6">
    <source>
        <dbReference type="PROSITE" id="PS50059"/>
    </source>
</evidence>
<reference evidence="8" key="1">
    <citation type="submission" date="2017-09" db="EMBL/GenBank/DDBJ databases">
        <title>Depth-based differentiation of microbial function through sediment-hosted aquifers and enrichment of novel symbionts in the deep terrestrial subsurface.</title>
        <authorList>
            <person name="Probst A.J."/>
            <person name="Ladd B."/>
            <person name="Jarett J.K."/>
            <person name="Geller-Mcgrath D.E."/>
            <person name="Sieber C.M.K."/>
            <person name="Emerson J.B."/>
            <person name="Anantharaman K."/>
            <person name="Thomas B.C."/>
            <person name="Malmstrom R."/>
            <person name="Stieglmeier M."/>
            <person name="Klingl A."/>
            <person name="Woyke T."/>
            <person name="Ryan C.M."/>
            <person name="Banfield J.F."/>
        </authorList>
    </citation>
    <scope>NUCLEOTIDE SEQUENCE [LARGE SCALE GENOMIC DNA]</scope>
</reference>
<dbReference type="GO" id="GO:0006457">
    <property type="term" value="P:protein folding"/>
    <property type="evidence" value="ECO:0007669"/>
    <property type="project" value="InterPro"/>
</dbReference>
<proteinExistence type="predicted"/>
<dbReference type="GO" id="GO:0005737">
    <property type="term" value="C:cytoplasm"/>
    <property type="evidence" value="ECO:0007669"/>
    <property type="project" value="UniProtKB-SubCell"/>
</dbReference>
<keyword evidence="3 5" id="KW-0697">Rotamase</keyword>
<evidence type="ECO:0000256" key="5">
    <source>
        <dbReference type="PROSITE-ProRule" id="PRU00277"/>
    </source>
</evidence>
<dbReference type="NCBIfam" id="TIGR00115">
    <property type="entry name" value="tig"/>
    <property type="match status" value="1"/>
</dbReference>
<dbReference type="AlphaFoldDB" id="A0A2M7SAS0"/>
<dbReference type="Gene3D" id="1.10.3120.10">
    <property type="entry name" value="Trigger factor, C-terminal domain"/>
    <property type="match status" value="1"/>
</dbReference>
<sequence>AVVDFEGTLDGRPIKGWSKKNYSLEVGKENLAPGFTQAVTGMKKGETKNADIQFPADYGFHGLQGKTAVFKIALKDLKERKVPAVDEKLAKDFGFDSIAALKERIKEELKLQKEQGEKKRLIDEMVTRLVKGTSIDLPSTLIERQRDYMMYKLNNELANKNATMEDYLKANKLTEEKLKEKYSEAAEKQLKATLIFAEISNREGIKVEDEDVKNEIEKLAYAYRQDPLKLRRQLEQRGLIDNLREDILERKIIDFLFSGAKIEERGKPFWAGIGKLFAGKK</sequence>
<dbReference type="InterPro" id="IPR037041">
    <property type="entry name" value="Trigger_fac_C_sf"/>
</dbReference>
<accession>A0A2M7SAS0</accession>
<gene>
    <name evidence="7" type="primary">tig</name>
    <name evidence="7" type="ORF">COY52_06670</name>
</gene>
<evidence type="ECO:0000256" key="1">
    <source>
        <dbReference type="ARBA" id="ARBA00000971"/>
    </source>
</evidence>
<organism evidence="7 8">
    <name type="scientific">Candidatus Desantisbacteria bacterium CG_4_10_14_0_8_um_filter_48_22</name>
    <dbReference type="NCBI Taxonomy" id="1974543"/>
    <lineage>
        <taxon>Bacteria</taxon>
        <taxon>Candidatus Desantisiibacteriota</taxon>
    </lineage>
</organism>
<keyword evidence="4 5" id="KW-0413">Isomerase</keyword>
<evidence type="ECO:0000313" key="7">
    <source>
        <dbReference type="EMBL" id="PIZ16559.1"/>
    </source>
</evidence>
<dbReference type="Proteomes" id="UP000229307">
    <property type="component" value="Unassembled WGS sequence"/>
</dbReference>
<comment type="caution">
    <text evidence="7">The sequence shown here is derived from an EMBL/GenBank/DDBJ whole genome shotgun (WGS) entry which is preliminary data.</text>
</comment>
<name>A0A2M7SAS0_9BACT</name>